<feature type="compositionally biased region" description="Polar residues" evidence="1">
    <location>
        <begin position="64"/>
        <end position="83"/>
    </location>
</feature>
<dbReference type="Proteomes" id="UP001162156">
    <property type="component" value="Unassembled WGS sequence"/>
</dbReference>
<name>A0AAV8Z4C4_9CUCU</name>
<reference evidence="2" key="1">
    <citation type="journal article" date="2023" name="Insect Mol. Biol.">
        <title>Genome sequencing provides insights into the evolution of gene families encoding plant cell wall-degrading enzymes in longhorned beetles.</title>
        <authorList>
            <person name="Shin N.R."/>
            <person name="Okamura Y."/>
            <person name="Kirsch R."/>
            <person name="Pauchet Y."/>
        </authorList>
    </citation>
    <scope>NUCLEOTIDE SEQUENCE</scope>
    <source>
        <strain evidence="2">RBIC_L_NR</strain>
    </source>
</reference>
<feature type="region of interest" description="Disordered" evidence="1">
    <location>
        <begin position="64"/>
        <end position="101"/>
    </location>
</feature>
<sequence length="145" mass="16263">MVEVTSPSSEKMDISETSDPSSHENTNTSQILRLSNPISSEILDNEILDNKKYDNTVIMEGNISSTKNATNSHPLMYSPTSPISPDFPDLIPEKPKTKHTNYEKQNFNPQAHSTAFENSAISQELLENHFNIDLPIDEYNEKLPG</sequence>
<accession>A0AAV8Z4C4</accession>
<evidence type="ECO:0000256" key="1">
    <source>
        <dbReference type="SAM" id="MobiDB-lite"/>
    </source>
</evidence>
<gene>
    <name evidence="2" type="ORF">NQ314_006371</name>
</gene>
<comment type="caution">
    <text evidence="2">The sequence shown here is derived from an EMBL/GenBank/DDBJ whole genome shotgun (WGS) entry which is preliminary data.</text>
</comment>
<feature type="region of interest" description="Disordered" evidence="1">
    <location>
        <begin position="1"/>
        <end position="31"/>
    </location>
</feature>
<evidence type="ECO:0000313" key="3">
    <source>
        <dbReference type="Proteomes" id="UP001162156"/>
    </source>
</evidence>
<dbReference type="AlphaFoldDB" id="A0AAV8Z4C4"/>
<dbReference type="EMBL" id="JANEYF010001716">
    <property type="protein sequence ID" value="KAJ8958772.1"/>
    <property type="molecule type" value="Genomic_DNA"/>
</dbReference>
<proteinExistence type="predicted"/>
<organism evidence="2 3">
    <name type="scientific">Rhamnusium bicolor</name>
    <dbReference type="NCBI Taxonomy" id="1586634"/>
    <lineage>
        <taxon>Eukaryota</taxon>
        <taxon>Metazoa</taxon>
        <taxon>Ecdysozoa</taxon>
        <taxon>Arthropoda</taxon>
        <taxon>Hexapoda</taxon>
        <taxon>Insecta</taxon>
        <taxon>Pterygota</taxon>
        <taxon>Neoptera</taxon>
        <taxon>Endopterygota</taxon>
        <taxon>Coleoptera</taxon>
        <taxon>Polyphaga</taxon>
        <taxon>Cucujiformia</taxon>
        <taxon>Chrysomeloidea</taxon>
        <taxon>Cerambycidae</taxon>
        <taxon>Lepturinae</taxon>
        <taxon>Rhagiini</taxon>
        <taxon>Rhamnusium</taxon>
    </lineage>
</organism>
<evidence type="ECO:0000313" key="2">
    <source>
        <dbReference type="EMBL" id="KAJ8958772.1"/>
    </source>
</evidence>
<protein>
    <submittedName>
        <fullName evidence="2">Uncharacterized protein</fullName>
    </submittedName>
</protein>
<keyword evidence="3" id="KW-1185">Reference proteome</keyword>